<evidence type="ECO:0000256" key="2">
    <source>
        <dbReference type="ARBA" id="ARBA00022980"/>
    </source>
</evidence>
<dbReference type="InterPro" id="IPR031309">
    <property type="entry name" value="Ribosomal_uL5_C"/>
</dbReference>
<comment type="similarity">
    <text evidence="1 4">Belongs to the universal ribosomal protein uL5 family.</text>
</comment>
<evidence type="ECO:0000256" key="1">
    <source>
        <dbReference type="ARBA" id="ARBA00008553"/>
    </source>
</evidence>
<evidence type="ECO:0000259" key="5">
    <source>
        <dbReference type="Pfam" id="PF00281"/>
    </source>
</evidence>
<protein>
    <submittedName>
        <fullName evidence="7">50S ribosomal protein L5</fullName>
    </submittedName>
</protein>
<dbReference type="GO" id="GO:0005840">
    <property type="term" value="C:ribosome"/>
    <property type="evidence" value="ECO:0007669"/>
    <property type="project" value="UniProtKB-KW"/>
</dbReference>
<organism evidence="7">
    <name type="scientific">Cacopsylla melanoneura</name>
    <dbReference type="NCBI Taxonomy" id="428564"/>
    <lineage>
        <taxon>Eukaryota</taxon>
        <taxon>Metazoa</taxon>
        <taxon>Ecdysozoa</taxon>
        <taxon>Arthropoda</taxon>
        <taxon>Hexapoda</taxon>
        <taxon>Insecta</taxon>
        <taxon>Pterygota</taxon>
        <taxon>Neoptera</taxon>
        <taxon>Paraneoptera</taxon>
        <taxon>Hemiptera</taxon>
        <taxon>Sternorrhyncha</taxon>
        <taxon>Psylloidea</taxon>
        <taxon>Psyllidae</taxon>
        <taxon>Psyllinae</taxon>
        <taxon>Cacopsylla</taxon>
    </lineage>
</organism>
<dbReference type="EMBL" id="HBUF01215857">
    <property type="protein sequence ID" value="CAG6667169.1"/>
    <property type="molecule type" value="Transcribed_RNA"/>
</dbReference>
<sequence length="165" mass="19456">MKNYQENIKNFSIKNNFFNVNLKKIIIHSGLAKKNKDKIYIKNAFDTIKFISGQKPVFSKIKKSISNFKSKIGEIAGIYTTLRKKKMWEFYHKLICIVIPRIKEFKGFNKKSIDRFGNFNLGLKDINVFPDFLNDFKIGLNISIVVKNLKNNFENFYRTINFPIK</sequence>
<dbReference type="AlphaFoldDB" id="A0A8D8SGZ8"/>
<dbReference type="InterPro" id="IPR002132">
    <property type="entry name" value="Ribosomal_uL5"/>
</dbReference>
<keyword evidence="2 4" id="KW-0689">Ribosomal protein</keyword>
<proteinExistence type="inferred from homology"/>
<evidence type="ECO:0000313" key="7">
    <source>
        <dbReference type="EMBL" id="CAG6667169.1"/>
    </source>
</evidence>
<accession>A0A8D8SGZ8</accession>
<dbReference type="InterPro" id="IPR031310">
    <property type="entry name" value="Ribosomal_uL5_N"/>
</dbReference>
<dbReference type="PIRSF" id="PIRSF002161">
    <property type="entry name" value="Ribosomal_L5"/>
    <property type="match status" value="1"/>
</dbReference>
<dbReference type="EMBL" id="HBUF01421744">
    <property type="protein sequence ID" value="CAG6740894.1"/>
    <property type="molecule type" value="Transcribed_RNA"/>
</dbReference>
<evidence type="ECO:0000256" key="4">
    <source>
        <dbReference type="RuleBase" id="RU003930"/>
    </source>
</evidence>
<dbReference type="EMBL" id="HBUF01065203">
    <property type="protein sequence ID" value="CAG6627392.1"/>
    <property type="molecule type" value="Transcribed_RNA"/>
</dbReference>
<dbReference type="GO" id="GO:1990904">
    <property type="term" value="C:ribonucleoprotein complex"/>
    <property type="evidence" value="ECO:0007669"/>
    <property type="project" value="UniProtKB-KW"/>
</dbReference>
<dbReference type="GO" id="GO:0003735">
    <property type="term" value="F:structural constituent of ribosome"/>
    <property type="evidence" value="ECO:0007669"/>
    <property type="project" value="InterPro"/>
</dbReference>
<evidence type="ECO:0000259" key="6">
    <source>
        <dbReference type="Pfam" id="PF00673"/>
    </source>
</evidence>
<dbReference type="SUPFAM" id="SSF55282">
    <property type="entry name" value="RL5-like"/>
    <property type="match status" value="1"/>
</dbReference>
<keyword evidence="3 4" id="KW-0687">Ribonucleoprotein</keyword>
<evidence type="ECO:0000256" key="3">
    <source>
        <dbReference type="ARBA" id="ARBA00023274"/>
    </source>
</evidence>
<dbReference type="PANTHER" id="PTHR11994">
    <property type="entry name" value="60S RIBOSOMAL PROTEIN L11-RELATED"/>
    <property type="match status" value="1"/>
</dbReference>
<dbReference type="Gene3D" id="3.30.1440.10">
    <property type="match status" value="1"/>
</dbReference>
<reference evidence="7" key="1">
    <citation type="submission" date="2021-05" db="EMBL/GenBank/DDBJ databases">
        <authorList>
            <person name="Alioto T."/>
            <person name="Alioto T."/>
            <person name="Gomez Garrido J."/>
        </authorList>
    </citation>
    <scope>NUCLEOTIDE SEQUENCE</scope>
</reference>
<dbReference type="InterPro" id="IPR022803">
    <property type="entry name" value="Ribosomal_uL5_dom_sf"/>
</dbReference>
<dbReference type="Pfam" id="PF00673">
    <property type="entry name" value="Ribosomal_L5_C"/>
    <property type="match status" value="1"/>
</dbReference>
<dbReference type="EMBL" id="HBUF01574851">
    <property type="protein sequence ID" value="CAG6767923.1"/>
    <property type="molecule type" value="Transcribed_RNA"/>
</dbReference>
<feature type="domain" description="Large ribosomal subunit protein uL5 N-terminal" evidence="5">
    <location>
        <begin position="20"/>
        <end position="70"/>
    </location>
</feature>
<dbReference type="GO" id="GO:0006412">
    <property type="term" value="P:translation"/>
    <property type="evidence" value="ECO:0007669"/>
    <property type="project" value="InterPro"/>
</dbReference>
<name>A0A8D8SGZ8_9HEMI</name>
<dbReference type="Pfam" id="PF00281">
    <property type="entry name" value="Ribosomal_L5"/>
    <property type="match status" value="1"/>
</dbReference>
<feature type="domain" description="Large ribosomal subunit protein uL5 C-terminal" evidence="6">
    <location>
        <begin position="77"/>
        <end position="148"/>
    </location>
</feature>